<dbReference type="InterPro" id="IPR016181">
    <property type="entry name" value="Acyl_CoA_acyltransferase"/>
</dbReference>
<accession>A0A2J6R244</accession>
<proteinExistence type="inferred from homology"/>
<sequence>MDLHAPLFSPSLIPSSIDLSIPEGFACRPLQRSDFKHGHLEVLRDLAHVGDITEQQWNERFDDMSKSNGTYFIVVIVDEKSVTEQKIIGTGTLMIEKKFLCSLGKQGHIEDVAIAKDYQGRKLGTLMIEILDKISAQVGSYKTILDCRPEKEGFYLKCGYERRGLEMHHYHGSVAQNHSV</sequence>
<dbReference type="STRING" id="1149755.A0A2J6R244"/>
<evidence type="ECO:0000256" key="6">
    <source>
        <dbReference type="ARBA" id="ARBA00023136"/>
    </source>
</evidence>
<keyword evidence="11" id="KW-1185">Reference proteome</keyword>
<dbReference type="Gene3D" id="3.40.630.30">
    <property type="match status" value="1"/>
</dbReference>
<feature type="domain" description="N-acetyltransferase" evidence="9">
    <location>
        <begin position="25"/>
        <end position="180"/>
    </location>
</feature>
<comment type="subcellular location">
    <subcellularLocation>
        <location evidence="1">Endomembrane system</location>
        <topology evidence="1">Peripheral membrane protein</topology>
    </subcellularLocation>
    <subcellularLocation>
        <location evidence="2">Endoplasmic reticulum membrane</location>
    </subcellularLocation>
</comment>
<organism evidence="10 11">
    <name type="scientific">Hyaloscypha variabilis (strain UAMH 11265 / GT02V1 / F)</name>
    <name type="common">Meliniomyces variabilis</name>
    <dbReference type="NCBI Taxonomy" id="1149755"/>
    <lineage>
        <taxon>Eukaryota</taxon>
        <taxon>Fungi</taxon>
        <taxon>Dikarya</taxon>
        <taxon>Ascomycota</taxon>
        <taxon>Pezizomycotina</taxon>
        <taxon>Leotiomycetes</taxon>
        <taxon>Helotiales</taxon>
        <taxon>Hyaloscyphaceae</taxon>
        <taxon>Hyaloscypha</taxon>
        <taxon>Hyaloscypha variabilis</taxon>
    </lineage>
</organism>
<keyword evidence="6" id="KW-0472">Membrane</keyword>
<evidence type="ECO:0000256" key="4">
    <source>
        <dbReference type="ARBA" id="ARBA00022679"/>
    </source>
</evidence>
<keyword evidence="7 8" id="KW-0012">Acyltransferase</keyword>
<evidence type="ECO:0000256" key="3">
    <source>
        <dbReference type="ARBA" id="ARBA00011738"/>
    </source>
</evidence>
<comment type="subunit">
    <text evidence="3">Homodimer.</text>
</comment>
<dbReference type="PANTHER" id="PTHR13355">
    <property type="entry name" value="GLUCOSAMINE 6-PHOSPHATE N-ACETYLTRANSFERASE"/>
    <property type="match status" value="1"/>
</dbReference>
<dbReference type="InterPro" id="IPR039143">
    <property type="entry name" value="GNPNAT1-like"/>
</dbReference>
<dbReference type="GO" id="GO:0006048">
    <property type="term" value="P:UDP-N-acetylglucosamine biosynthetic process"/>
    <property type="evidence" value="ECO:0007669"/>
    <property type="project" value="UniProtKB-UniRule"/>
</dbReference>
<dbReference type="CDD" id="cd04301">
    <property type="entry name" value="NAT_SF"/>
    <property type="match status" value="1"/>
</dbReference>
<comment type="similarity">
    <text evidence="8">Belongs to the acetyltransferase family. GNA1 subfamily.</text>
</comment>
<evidence type="ECO:0000259" key="9">
    <source>
        <dbReference type="PROSITE" id="PS51186"/>
    </source>
</evidence>
<dbReference type="GO" id="GO:0005789">
    <property type="term" value="C:endoplasmic reticulum membrane"/>
    <property type="evidence" value="ECO:0007669"/>
    <property type="project" value="UniProtKB-SubCell"/>
</dbReference>
<evidence type="ECO:0000256" key="2">
    <source>
        <dbReference type="ARBA" id="ARBA00004586"/>
    </source>
</evidence>
<evidence type="ECO:0000256" key="5">
    <source>
        <dbReference type="ARBA" id="ARBA00022824"/>
    </source>
</evidence>
<dbReference type="SUPFAM" id="SSF55729">
    <property type="entry name" value="Acyl-CoA N-acyltransferases (Nat)"/>
    <property type="match status" value="1"/>
</dbReference>
<evidence type="ECO:0000256" key="1">
    <source>
        <dbReference type="ARBA" id="ARBA00004184"/>
    </source>
</evidence>
<comment type="catalytic activity">
    <reaction evidence="8">
        <text>D-glucosamine 6-phosphate + acetyl-CoA = N-acetyl-D-glucosamine 6-phosphate + CoA + H(+)</text>
        <dbReference type="Rhea" id="RHEA:10292"/>
        <dbReference type="ChEBI" id="CHEBI:15378"/>
        <dbReference type="ChEBI" id="CHEBI:57287"/>
        <dbReference type="ChEBI" id="CHEBI:57288"/>
        <dbReference type="ChEBI" id="CHEBI:57513"/>
        <dbReference type="ChEBI" id="CHEBI:58725"/>
        <dbReference type="EC" id="2.3.1.4"/>
    </reaction>
</comment>
<dbReference type="FunFam" id="3.40.630.30:FF:000048">
    <property type="entry name" value="Glucosamine 6-phosphate N-acetyltransferase"/>
    <property type="match status" value="1"/>
</dbReference>
<evidence type="ECO:0000313" key="11">
    <source>
        <dbReference type="Proteomes" id="UP000235786"/>
    </source>
</evidence>
<dbReference type="PROSITE" id="PS51186">
    <property type="entry name" value="GNAT"/>
    <property type="match status" value="1"/>
</dbReference>
<dbReference type="EC" id="2.3.1.4" evidence="8"/>
<comment type="pathway">
    <text evidence="8">Nucleotide-sugar biosynthesis; UDP-N-acetyl-alpha-D-glucosamine biosynthesis; N-acetyl-alpha-D-glucosamine 1-phosphate from alpha-D-glucosamine 6-phosphate (route I): step 1/2.</text>
</comment>
<dbReference type="OrthoDB" id="10039976at2759"/>
<gene>
    <name evidence="10" type="ORF">L207DRAFT_639888</name>
</gene>
<dbReference type="Proteomes" id="UP000235786">
    <property type="component" value="Unassembled WGS sequence"/>
</dbReference>
<dbReference type="AlphaFoldDB" id="A0A2J6R244"/>
<evidence type="ECO:0000256" key="8">
    <source>
        <dbReference type="RuleBase" id="RU365086"/>
    </source>
</evidence>
<dbReference type="EMBL" id="KZ613958">
    <property type="protein sequence ID" value="PMD32588.1"/>
    <property type="molecule type" value="Genomic_DNA"/>
</dbReference>
<keyword evidence="4 8" id="KW-0808">Transferase</keyword>
<dbReference type="PANTHER" id="PTHR13355:SF11">
    <property type="entry name" value="GLUCOSAMINE 6-PHOSPHATE N-ACETYLTRANSFERASE"/>
    <property type="match status" value="1"/>
</dbReference>
<name>A0A2J6R244_HYAVF</name>
<evidence type="ECO:0000313" key="10">
    <source>
        <dbReference type="EMBL" id="PMD32588.1"/>
    </source>
</evidence>
<dbReference type="Pfam" id="PF00583">
    <property type="entry name" value="Acetyltransf_1"/>
    <property type="match status" value="1"/>
</dbReference>
<reference evidence="10 11" key="1">
    <citation type="submission" date="2016-04" db="EMBL/GenBank/DDBJ databases">
        <title>A degradative enzymes factory behind the ericoid mycorrhizal symbiosis.</title>
        <authorList>
            <consortium name="DOE Joint Genome Institute"/>
            <person name="Martino E."/>
            <person name="Morin E."/>
            <person name="Grelet G."/>
            <person name="Kuo A."/>
            <person name="Kohler A."/>
            <person name="Daghino S."/>
            <person name="Barry K."/>
            <person name="Choi C."/>
            <person name="Cichocki N."/>
            <person name="Clum A."/>
            <person name="Copeland A."/>
            <person name="Hainaut M."/>
            <person name="Haridas S."/>
            <person name="Labutti K."/>
            <person name="Lindquist E."/>
            <person name="Lipzen A."/>
            <person name="Khouja H.-R."/>
            <person name="Murat C."/>
            <person name="Ohm R."/>
            <person name="Olson A."/>
            <person name="Spatafora J."/>
            <person name="Veneault-Fourrey C."/>
            <person name="Henrissat B."/>
            <person name="Grigoriev I."/>
            <person name="Martin F."/>
            <person name="Perotto S."/>
        </authorList>
    </citation>
    <scope>NUCLEOTIDE SEQUENCE [LARGE SCALE GENOMIC DNA]</scope>
    <source>
        <strain evidence="10 11">F</strain>
    </source>
</reference>
<keyword evidence="5" id="KW-0256">Endoplasmic reticulum</keyword>
<protein>
    <recommendedName>
        <fullName evidence="8">Glucosamine 6-phosphate N-acetyltransferase</fullName>
        <ecNumber evidence="8">2.3.1.4</ecNumber>
    </recommendedName>
</protein>
<evidence type="ECO:0000256" key="7">
    <source>
        <dbReference type="ARBA" id="ARBA00023315"/>
    </source>
</evidence>
<dbReference type="GO" id="GO:0004343">
    <property type="term" value="F:glucosamine 6-phosphate N-acetyltransferase activity"/>
    <property type="evidence" value="ECO:0007669"/>
    <property type="project" value="UniProtKB-UniRule"/>
</dbReference>
<dbReference type="InterPro" id="IPR000182">
    <property type="entry name" value="GNAT_dom"/>
</dbReference>
<dbReference type="UniPathway" id="UPA00113">
    <property type="reaction ID" value="UER00529"/>
</dbReference>